<keyword evidence="6 8" id="KW-0408">Iron</keyword>
<keyword evidence="3 8" id="KW-0349">Heme</keyword>
<evidence type="ECO:0000313" key="11">
    <source>
        <dbReference type="EMBL" id="KAJ9567749.1"/>
    </source>
</evidence>
<sequence>MRNGRVGIRWAGRAGDIRRDPIHTKIPHTHPRSLEKMWTLFHIFIYTFFLGAAFLLIRHYTSPPPSTTKKLPPSPPRLPVIGNLHQLGELVHHSFYSLAKRYGDSLMLLYIGSVPSLVVSSTEAAREIMKTHDIAFGSRPDTRMFRAISYDLKEITAAPYGEYWRQAKSILTLQFLSNKKVQTFDGLREKIMGECVDKIHRCFLSNQPVDLSDMFSSLTNDITCMAAFGRTYNEGEIGRKFKKVLKEFSEVLGSFYFEDSIPQLAVVDRLRGLSAKVDRVAVDFDEFLQGVVDETLSKRSKNPNNPVGEDGMETFVEALLKIQKEDIIGITIDDDVIKALLLDAYVAGTDTSSSVLEWLMTELLLHPDKLEKVKSEVRKVLHGKKDITEDDLEKMTYLKAVIMETTRLHPPLPVLPPRVARHDVKVMGYDIAEGTRVYVNVYAIMRDPKVWDKADTFLPERFFDLSIDFVKHNFELLTFGAGRRGCPGRIFAMAINEKVLAKILNEFDWSLPSGVKREDVDMKETFGLANHRKVPLLAVGKPVSP</sequence>
<keyword evidence="5 9" id="KW-0560">Oxidoreductase</keyword>
<dbReference type="GO" id="GO:0005506">
    <property type="term" value="F:iron ion binding"/>
    <property type="evidence" value="ECO:0007669"/>
    <property type="project" value="InterPro"/>
</dbReference>
<dbReference type="Gene3D" id="1.10.630.10">
    <property type="entry name" value="Cytochrome P450"/>
    <property type="match status" value="1"/>
</dbReference>
<dbReference type="AlphaFoldDB" id="A0AA38TVN6"/>
<dbReference type="PRINTS" id="PR00463">
    <property type="entry name" value="EP450I"/>
</dbReference>
<comment type="caution">
    <text evidence="11">The sequence shown here is derived from an EMBL/GenBank/DDBJ whole genome shotgun (WGS) entry which is preliminary data.</text>
</comment>
<evidence type="ECO:0000256" key="3">
    <source>
        <dbReference type="ARBA" id="ARBA00022617"/>
    </source>
</evidence>
<evidence type="ECO:0000256" key="7">
    <source>
        <dbReference type="ARBA" id="ARBA00023033"/>
    </source>
</evidence>
<dbReference type="PANTHER" id="PTHR47955:SF10">
    <property type="entry name" value="ANGELICIN SYNTHASE"/>
    <property type="match status" value="1"/>
</dbReference>
<protein>
    <recommendedName>
        <fullName evidence="13">Cytochrome P450</fullName>
    </recommendedName>
</protein>
<gene>
    <name evidence="11" type="ORF">OSB04_003715</name>
</gene>
<dbReference type="InterPro" id="IPR017972">
    <property type="entry name" value="Cyt_P450_CS"/>
</dbReference>
<dbReference type="GO" id="GO:0016712">
    <property type="term" value="F:oxidoreductase activity, acting on paired donors, with incorporation or reduction of molecular oxygen, reduced flavin or flavoprotein as one donor, and incorporation of one atom of oxygen"/>
    <property type="evidence" value="ECO:0007669"/>
    <property type="project" value="UniProtKB-ARBA"/>
</dbReference>
<feature type="binding site" description="axial binding residue" evidence="8">
    <location>
        <position position="486"/>
    </location>
    <ligand>
        <name>heme</name>
        <dbReference type="ChEBI" id="CHEBI:30413"/>
    </ligand>
    <ligandPart>
        <name>Fe</name>
        <dbReference type="ChEBI" id="CHEBI:18248"/>
    </ligandPart>
</feature>
<keyword evidence="10" id="KW-0472">Membrane</keyword>
<accession>A0AA38TVN6</accession>
<evidence type="ECO:0000256" key="6">
    <source>
        <dbReference type="ARBA" id="ARBA00023004"/>
    </source>
</evidence>
<evidence type="ECO:0000256" key="10">
    <source>
        <dbReference type="SAM" id="Phobius"/>
    </source>
</evidence>
<name>A0AA38TVN6_9ASTR</name>
<dbReference type="Pfam" id="PF00067">
    <property type="entry name" value="p450"/>
    <property type="match status" value="1"/>
</dbReference>
<dbReference type="PROSITE" id="PS00086">
    <property type="entry name" value="CYTOCHROME_P450"/>
    <property type="match status" value="1"/>
</dbReference>
<dbReference type="InterPro" id="IPR001128">
    <property type="entry name" value="Cyt_P450"/>
</dbReference>
<keyword evidence="4 8" id="KW-0479">Metal-binding</keyword>
<keyword evidence="10" id="KW-1133">Transmembrane helix</keyword>
<organism evidence="11 12">
    <name type="scientific">Centaurea solstitialis</name>
    <name type="common">yellow star-thistle</name>
    <dbReference type="NCBI Taxonomy" id="347529"/>
    <lineage>
        <taxon>Eukaryota</taxon>
        <taxon>Viridiplantae</taxon>
        <taxon>Streptophyta</taxon>
        <taxon>Embryophyta</taxon>
        <taxon>Tracheophyta</taxon>
        <taxon>Spermatophyta</taxon>
        <taxon>Magnoliopsida</taxon>
        <taxon>eudicotyledons</taxon>
        <taxon>Gunneridae</taxon>
        <taxon>Pentapetalae</taxon>
        <taxon>asterids</taxon>
        <taxon>campanulids</taxon>
        <taxon>Asterales</taxon>
        <taxon>Asteraceae</taxon>
        <taxon>Carduoideae</taxon>
        <taxon>Cardueae</taxon>
        <taxon>Centaureinae</taxon>
        <taxon>Centaurea</taxon>
    </lineage>
</organism>
<dbReference type="CDD" id="cd11072">
    <property type="entry name" value="CYP71-like"/>
    <property type="match status" value="1"/>
</dbReference>
<dbReference type="GO" id="GO:0051762">
    <property type="term" value="P:sesquiterpene biosynthetic process"/>
    <property type="evidence" value="ECO:0007669"/>
    <property type="project" value="UniProtKB-ARBA"/>
</dbReference>
<dbReference type="FunFam" id="1.10.630.10:FF:000011">
    <property type="entry name" value="Cytochrome P450 83B1"/>
    <property type="match status" value="1"/>
</dbReference>
<dbReference type="EMBL" id="JARYMX010000001">
    <property type="protein sequence ID" value="KAJ9567749.1"/>
    <property type="molecule type" value="Genomic_DNA"/>
</dbReference>
<evidence type="ECO:0000256" key="1">
    <source>
        <dbReference type="ARBA" id="ARBA00004721"/>
    </source>
</evidence>
<dbReference type="InterPro" id="IPR002401">
    <property type="entry name" value="Cyt_P450_E_grp-I"/>
</dbReference>
<dbReference type="Proteomes" id="UP001172457">
    <property type="component" value="Chromosome 1"/>
</dbReference>
<evidence type="ECO:0000256" key="2">
    <source>
        <dbReference type="ARBA" id="ARBA00010617"/>
    </source>
</evidence>
<dbReference type="PRINTS" id="PR00385">
    <property type="entry name" value="P450"/>
</dbReference>
<keyword evidence="10" id="KW-0812">Transmembrane</keyword>
<evidence type="ECO:0000256" key="5">
    <source>
        <dbReference type="ARBA" id="ARBA00023002"/>
    </source>
</evidence>
<comment type="similarity">
    <text evidence="2 9">Belongs to the cytochrome P450 family.</text>
</comment>
<dbReference type="SUPFAM" id="SSF48264">
    <property type="entry name" value="Cytochrome P450"/>
    <property type="match status" value="1"/>
</dbReference>
<dbReference type="InterPro" id="IPR036396">
    <property type="entry name" value="Cyt_P450_sf"/>
</dbReference>
<comment type="pathway">
    <text evidence="1">Secondary metabolite biosynthesis; terpenoid biosynthesis.</text>
</comment>
<comment type="cofactor">
    <cofactor evidence="8">
        <name>heme</name>
        <dbReference type="ChEBI" id="CHEBI:30413"/>
    </cofactor>
</comment>
<evidence type="ECO:0000256" key="4">
    <source>
        <dbReference type="ARBA" id="ARBA00022723"/>
    </source>
</evidence>
<evidence type="ECO:0000256" key="9">
    <source>
        <dbReference type="RuleBase" id="RU000461"/>
    </source>
</evidence>
<feature type="transmembrane region" description="Helical" evidence="10">
    <location>
        <begin position="38"/>
        <end position="57"/>
    </location>
</feature>
<evidence type="ECO:0008006" key="13">
    <source>
        <dbReference type="Google" id="ProtNLM"/>
    </source>
</evidence>
<evidence type="ECO:0000313" key="12">
    <source>
        <dbReference type="Proteomes" id="UP001172457"/>
    </source>
</evidence>
<proteinExistence type="inferred from homology"/>
<keyword evidence="7 9" id="KW-0503">Monooxygenase</keyword>
<keyword evidence="12" id="KW-1185">Reference proteome</keyword>
<reference evidence="11" key="1">
    <citation type="submission" date="2023-03" db="EMBL/GenBank/DDBJ databases">
        <title>Chromosome-scale reference genome and RAD-based genetic map of yellow starthistle (Centaurea solstitialis) reveal putative structural variation and QTLs associated with invader traits.</title>
        <authorList>
            <person name="Reatini B."/>
            <person name="Cang F.A."/>
            <person name="Jiang Q."/>
            <person name="Mckibben M.T.W."/>
            <person name="Barker M.S."/>
            <person name="Rieseberg L.H."/>
            <person name="Dlugosch K.M."/>
        </authorList>
    </citation>
    <scope>NUCLEOTIDE SEQUENCE</scope>
    <source>
        <strain evidence="11">CAN-66</strain>
        <tissue evidence="11">Leaf</tissue>
    </source>
</reference>
<dbReference type="GO" id="GO:0020037">
    <property type="term" value="F:heme binding"/>
    <property type="evidence" value="ECO:0007669"/>
    <property type="project" value="InterPro"/>
</dbReference>
<dbReference type="PANTHER" id="PTHR47955">
    <property type="entry name" value="CYTOCHROME P450 FAMILY 71 PROTEIN"/>
    <property type="match status" value="1"/>
</dbReference>
<evidence type="ECO:0000256" key="8">
    <source>
        <dbReference type="PIRSR" id="PIRSR602401-1"/>
    </source>
</evidence>